<dbReference type="RefSeq" id="WP_306383751.1">
    <property type="nucleotide sequence ID" value="NZ_JASAVR010000001.1"/>
</dbReference>
<dbReference type="Proteomes" id="UP001224812">
    <property type="component" value="Unassembled WGS sequence"/>
</dbReference>
<gene>
    <name evidence="1" type="ORF">QJT92_01005</name>
</gene>
<sequence>MLKINLEDMFAKIPELENKSNRFSADLEALSFFKVLEHALEDYYLALRSEDDKCKDKLLEAMDNLNYIRAVYIEHLNTQYKSINHSIFECSINTRNFKIIGGK</sequence>
<keyword evidence="2" id="KW-1185">Reference proteome</keyword>
<name>A0ABT9JI94_9PAST</name>
<dbReference type="EMBL" id="JASAVS010000001">
    <property type="protein sequence ID" value="MDP8084511.1"/>
    <property type="molecule type" value="Genomic_DNA"/>
</dbReference>
<evidence type="ECO:0000313" key="1">
    <source>
        <dbReference type="EMBL" id="MDP8084511.1"/>
    </source>
</evidence>
<proteinExistence type="predicted"/>
<organism evidence="1 2">
    <name type="scientific">Phocoenobacter skyensis</name>
    <dbReference type="NCBI Taxonomy" id="97481"/>
    <lineage>
        <taxon>Bacteria</taxon>
        <taxon>Pseudomonadati</taxon>
        <taxon>Pseudomonadota</taxon>
        <taxon>Gammaproteobacteria</taxon>
        <taxon>Pasteurellales</taxon>
        <taxon>Pasteurellaceae</taxon>
        <taxon>Phocoenobacter</taxon>
    </lineage>
</organism>
<accession>A0ABT9JI94</accession>
<protein>
    <submittedName>
        <fullName evidence="1">Uncharacterized protein</fullName>
    </submittedName>
</protein>
<reference evidence="1 2" key="1">
    <citation type="journal article" date="2023" name="Front. Microbiol.">
        <title>Phylogeography and host specificity of Pasteurellaceae pathogenic to sea-farmed fish in the north-east Atlantic.</title>
        <authorList>
            <person name="Gulla S."/>
            <person name="Colquhoun D.J."/>
            <person name="Olsen A.B."/>
            <person name="Spilsberg B."/>
            <person name="Lagesen K."/>
            <person name="Aakesson C.P."/>
            <person name="Strom S."/>
            <person name="Manji F."/>
            <person name="Birkbeck T.H."/>
            <person name="Nilsen H.K."/>
        </authorList>
    </citation>
    <scope>NUCLEOTIDE SEQUENCE [LARGE SCALE GENOMIC DNA]</scope>
    <source>
        <strain evidence="1 2">VIO11850</strain>
    </source>
</reference>
<evidence type="ECO:0000313" key="2">
    <source>
        <dbReference type="Proteomes" id="UP001224812"/>
    </source>
</evidence>
<comment type="caution">
    <text evidence="1">The sequence shown here is derived from an EMBL/GenBank/DDBJ whole genome shotgun (WGS) entry which is preliminary data.</text>
</comment>